<dbReference type="GO" id="GO:0006355">
    <property type="term" value="P:regulation of DNA-templated transcription"/>
    <property type="evidence" value="ECO:0007669"/>
    <property type="project" value="InterPro"/>
</dbReference>
<evidence type="ECO:0000256" key="1">
    <source>
        <dbReference type="ARBA" id="ARBA00022553"/>
    </source>
</evidence>
<sequence length="220" mass="23607">MVDDHEVVRNGVVASLSAMTQFRVVGVAGNGTDAIAIARRTRPDAAIVDLRLPDMTGQAVCRRLIEDSPDIAVVMLTTYLSDDTVRSAQLAGAAGYVTKAAGIAKLKETLLQVASDRRIRLADQSASAIVHRLDGVMSRRTERQVVTPHQRRVLELVAAGLTNGQIGDRLCISESTVRFHIQKLKRTLAVPSRTALVVKAMQDGTIPPAPEDGELPAQAV</sequence>
<dbReference type="AlphaFoldDB" id="A0A5M3W4H7"/>
<dbReference type="InterPro" id="IPR016032">
    <property type="entry name" value="Sig_transdc_resp-reg_C-effctor"/>
</dbReference>
<feature type="domain" description="Response regulatory" evidence="5">
    <location>
        <begin position="1"/>
        <end position="114"/>
    </location>
</feature>
<dbReference type="InterPro" id="IPR058245">
    <property type="entry name" value="NreC/VraR/RcsB-like_REC"/>
</dbReference>
<dbReference type="CDD" id="cd06170">
    <property type="entry name" value="LuxR_C_like"/>
    <property type="match status" value="1"/>
</dbReference>
<protein>
    <submittedName>
        <fullName evidence="6">Transcriptional regulatory protein DevR (DosR)</fullName>
    </submittedName>
</protein>
<dbReference type="SUPFAM" id="SSF46894">
    <property type="entry name" value="C-terminal effector domain of the bipartite response regulators"/>
    <property type="match status" value="1"/>
</dbReference>
<accession>A0A5M3W4H7</accession>
<proteinExistence type="predicted"/>
<name>A0A5M3W4H7_9ACTN</name>
<evidence type="ECO:0000313" key="7">
    <source>
        <dbReference type="Proteomes" id="UP000334990"/>
    </source>
</evidence>
<keyword evidence="2" id="KW-0238">DNA-binding</keyword>
<dbReference type="PROSITE" id="PS50043">
    <property type="entry name" value="HTH_LUXR_2"/>
    <property type="match status" value="1"/>
</dbReference>
<dbReference type="EMBL" id="BLAD01000065">
    <property type="protein sequence ID" value="GES03160.1"/>
    <property type="molecule type" value="Genomic_DNA"/>
</dbReference>
<evidence type="ECO:0000256" key="3">
    <source>
        <dbReference type="PROSITE-ProRule" id="PRU00169"/>
    </source>
</evidence>
<dbReference type="Gene3D" id="3.40.50.2300">
    <property type="match status" value="1"/>
</dbReference>
<dbReference type="PANTHER" id="PTHR43214">
    <property type="entry name" value="TWO-COMPONENT RESPONSE REGULATOR"/>
    <property type="match status" value="1"/>
</dbReference>
<dbReference type="PRINTS" id="PR00038">
    <property type="entry name" value="HTHLUXR"/>
</dbReference>
<dbReference type="InterPro" id="IPR001789">
    <property type="entry name" value="Sig_transdc_resp-reg_receiver"/>
</dbReference>
<reference evidence="6 7" key="1">
    <citation type="submission" date="2019-10" db="EMBL/GenBank/DDBJ databases">
        <title>Whole genome shotgun sequence of Acrocarpospora corrugata NBRC 13972.</title>
        <authorList>
            <person name="Ichikawa N."/>
            <person name="Kimura A."/>
            <person name="Kitahashi Y."/>
            <person name="Komaki H."/>
            <person name="Oguchi A."/>
        </authorList>
    </citation>
    <scope>NUCLEOTIDE SEQUENCE [LARGE SCALE GENOMIC DNA]</scope>
    <source>
        <strain evidence="6 7">NBRC 13972</strain>
    </source>
</reference>
<evidence type="ECO:0000259" key="5">
    <source>
        <dbReference type="PROSITE" id="PS50110"/>
    </source>
</evidence>
<dbReference type="Pfam" id="PF00196">
    <property type="entry name" value="GerE"/>
    <property type="match status" value="1"/>
</dbReference>
<dbReference type="PROSITE" id="PS50110">
    <property type="entry name" value="RESPONSE_REGULATORY"/>
    <property type="match status" value="1"/>
</dbReference>
<dbReference type="CDD" id="cd17535">
    <property type="entry name" value="REC_NarL-like"/>
    <property type="match status" value="1"/>
</dbReference>
<dbReference type="Pfam" id="PF00072">
    <property type="entry name" value="Response_reg"/>
    <property type="match status" value="1"/>
</dbReference>
<keyword evidence="7" id="KW-1185">Reference proteome</keyword>
<evidence type="ECO:0000259" key="4">
    <source>
        <dbReference type="PROSITE" id="PS50043"/>
    </source>
</evidence>
<organism evidence="6 7">
    <name type="scientific">Acrocarpospora corrugata</name>
    <dbReference type="NCBI Taxonomy" id="35763"/>
    <lineage>
        <taxon>Bacteria</taxon>
        <taxon>Bacillati</taxon>
        <taxon>Actinomycetota</taxon>
        <taxon>Actinomycetes</taxon>
        <taxon>Streptosporangiales</taxon>
        <taxon>Streptosporangiaceae</taxon>
        <taxon>Acrocarpospora</taxon>
    </lineage>
</organism>
<feature type="modified residue" description="4-aspartylphosphate" evidence="3">
    <location>
        <position position="49"/>
    </location>
</feature>
<dbReference type="InterPro" id="IPR000792">
    <property type="entry name" value="Tscrpt_reg_LuxR_C"/>
</dbReference>
<dbReference type="InterPro" id="IPR011006">
    <property type="entry name" value="CheY-like_superfamily"/>
</dbReference>
<evidence type="ECO:0000256" key="2">
    <source>
        <dbReference type="ARBA" id="ARBA00023125"/>
    </source>
</evidence>
<keyword evidence="1 3" id="KW-0597">Phosphoprotein</keyword>
<evidence type="ECO:0000313" key="6">
    <source>
        <dbReference type="EMBL" id="GES03160.1"/>
    </source>
</evidence>
<dbReference type="SUPFAM" id="SSF52172">
    <property type="entry name" value="CheY-like"/>
    <property type="match status" value="1"/>
</dbReference>
<comment type="caution">
    <text evidence="6">The sequence shown here is derived from an EMBL/GenBank/DDBJ whole genome shotgun (WGS) entry which is preliminary data.</text>
</comment>
<dbReference type="SMART" id="SM00421">
    <property type="entry name" value="HTH_LUXR"/>
    <property type="match status" value="1"/>
</dbReference>
<dbReference type="GO" id="GO:0000160">
    <property type="term" value="P:phosphorelay signal transduction system"/>
    <property type="evidence" value="ECO:0007669"/>
    <property type="project" value="InterPro"/>
</dbReference>
<dbReference type="InterPro" id="IPR039420">
    <property type="entry name" value="WalR-like"/>
</dbReference>
<dbReference type="GO" id="GO:0003677">
    <property type="term" value="F:DNA binding"/>
    <property type="evidence" value="ECO:0007669"/>
    <property type="project" value="UniProtKB-KW"/>
</dbReference>
<gene>
    <name evidence="6" type="primary">devR</name>
    <name evidence="6" type="ORF">Acor_52260</name>
</gene>
<feature type="domain" description="HTH luxR-type" evidence="4">
    <location>
        <begin position="139"/>
        <end position="204"/>
    </location>
</feature>
<dbReference type="Proteomes" id="UP000334990">
    <property type="component" value="Unassembled WGS sequence"/>
</dbReference>
<dbReference type="SMART" id="SM00448">
    <property type="entry name" value="REC"/>
    <property type="match status" value="1"/>
</dbReference>